<sequence length="180" mass="19675">MTRGRAVRTLTRVHRAPKVCVDVDYRDDCVVAACVGFHAWTDDQAAFETKIRSESAAAAYEPGQFYRREMPYVLGLLERLDARPAIIVVDGYVTLDQGKPGFGAHLHQALSGRCAVVGVAKRPFRNATSAVAVLRGTSHQPLFVDAIGVPLDEAVDGVRAMHGAHRVPTLLKRVDRLSRS</sequence>
<organism evidence="1 2">
    <name type="scientific">Pendulispora albinea</name>
    <dbReference type="NCBI Taxonomy" id="2741071"/>
    <lineage>
        <taxon>Bacteria</taxon>
        <taxon>Pseudomonadati</taxon>
        <taxon>Myxococcota</taxon>
        <taxon>Myxococcia</taxon>
        <taxon>Myxococcales</taxon>
        <taxon>Sorangiineae</taxon>
        <taxon>Pendulisporaceae</taxon>
        <taxon>Pendulispora</taxon>
    </lineage>
</organism>
<reference evidence="1 2" key="1">
    <citation type="submission" date="2021-12" db="EMBL/GenBank/DDBJ databases">
        <title>Discovery of the Pendulisporaceae a myxobacterial family with distinct sporulation behavior and unique specialized metabolism.</title>
        <authorList>
            <person name="Garcia R."/>
            <person name="Popoff A."/>
            <person name="Bader C.D."/>
            <person name="Loehr J."/>
            <person name="Walesch S."/>
            <person name="Walt C."/>
            <person name="Boldt J."/>
            <person name="Bunk B."/>
            <person name="Haeckl F.J.F.P.J."/>
            <person name="Gunesch A.P."/>
            <person name="Birkelbach J."/>
            <person name="Nuebel U."/>
            <person name="Pietschmann T."/>
            <person name="Bach T."/>
            <person name="Mueller R."/>
        </authorList>
    </citation>
    <scope>NUCLEOTIDE SEQUENCE [LARGE SCALE GENOMIC DNA]</scope>
    <source>
        <strain evidence="1 2">MSr11954</strain>
    </source>
</reference>
<dbReference type="InterPro" id="IPR007581">
    <property type="entry name" value="Endonuclease-V"/>
</dbReference>
<gene>
    <name evidence="1" type="ORF">LZC94_45335</name>
</gene>
<keyword evidence="2" id="KW-1185">Reference proteome</keyword>
<evidence type="ECO:0000313" key="1">
    <source>
        <dbReference type="EMBL" id="WXB15031.1"/>
    </source>
</evidence>
<keyword evidence="1" id="KW-0540">Nuclease</keyword>
<evidence type="ECO:0000313" key="2">
    <source>
        <dbReference type="Proteomes" id="UP001370348"/>
    </source>
</evidence>
<keyword evidence="1" id="KW-0378">Hydrolase</keyword>
<dbReference type="Gene3D" id="3.30.2170.10">
    <property type="entry name" value="archaeoglobus fulgidus dsm 4304 superfamily"/>
    <property type="match status" value="1"/>
</dbReference>
<name>A0ABZ2LZ30_9BACT</name>
<dbReference type="RefSeq" id="WP_394824655.1">
    <property type="nucleotide sequence ID" value="NZ_CP089984.1"/>
</dbReference>
<dbReference type="EMBL" id="CP089984">
    <property type="protein sequence ID" value="WXB15031.1"/>
    <property type="molecule type" value="Genomic_DNA"/>
</dbReference>
<protein>
    <submittedName>
        <fullName evidence="1">Endonuclease V</fullName>
    </submittedName>
</protein>
<dbReference type="Proteomes" id="UP001370348">
    <property type="component" value="Chromosome"/>
</dbReference>
<accession>A0ABZ2LZ30</accession>
<keyword evidence="1" id="KW-0255">Endonuclease</keyword>
<dbReference type="Pfam" id="PF04493">
    <property type="entry name" value="Endonuclease_5"/>
    <property type="match status" value="1"/>
</dbReference>
<proteinExistence type="predicted"/>
<dbReference type="GO" id="GO:0004519">
    <property type="term" value="F:endonuclease activity"/>
    <property type="evidence" value="ECO:0007669"/>
    <property type="project" value="UniProtKB-KW"/>
</dbReference>